<dbReference type="Pfam" id="PF01531">
    <property type="entry name" value="Glyco_transf_11"/>
    <property type="match status" value="1"/>
</dbReference>
<dbReference type="InterPro" id="IPR002516">
    <property type="entry name" value="Glyco_trans_11"/>
</dbReference>
<dbReference type="EMBL" id="WTYH01000001">
    <property type="protein sequence ID" value="MXO93468.1"/>
    <property type="molecule type" value="Genomic_DNA"/>
</dbReference>
<reference evidence="3 4" key="1">
    <citation type="submission" date="2019-12" db="EMBL/GenBank/DDBJ databases">
        <title>Genomic-based taxomic classification of the family Erythrobacteraceae.</title>
        <authorList>
            <person name="Xu L."/>
        </authorList>
    </citation>
    <scope>NUCLEOTIDE SEQUENCE [LARGE SCALE GENOMIC DNA]</scope>
    <source>
        <strain evidence="3 4">RC4-10-4</strain>
    </source>
</reference>
<dbReference type="RefSeq" id="WP_160731843.1">
    <property type="nucleotide sequence ID" value="NZ_BMJK01000001.1"/>
</dbReference>
<evidence type="ECO:0000256" key="2">
    <source>
        <dbReference type="ARBA" id="ARBA00022679"/>
    </source>
</evidence>
<keyword evidence="4" id="KW-1185">Reference proteome</keyword>
<dbReference type="PANTHER" id="PTHR11927:SF9">
    <property type="entry name" value="L-FUCOSYLTRANSFERASE"/>
    <property type="match status" value="1"/>
</dbReference>
<keyword evidence="2" id="KW-0808">Transferase</keyword>
<dbReference type="CDD" id="cd11301">
    <property type="entry name" value="Fut1_Fut2_like"/>
    <property type="match status" value="1"/>
</dbReference>
<comment type="caution">
    <text evidence="3">The sequence shown here is derived from an EMBL/GenBank/DDBJ whole genome shotgun (WGS) entry which is preliminary data.</text>
</comment>
<proteinExistence type="predicted"/>
<organism evidence="3 4">
    <name type="scientific">Aurantiacibacter arachoides</name>
    <dbReference type="NCBI Taxonomy" id="1850444"/>
    <lineage>
        <taxon>Bacteria</taxon>
        <taxon>Pseudomonadati</taxon>
        <taxon>Pseudomonadota</taxon>
        <taxon>Alphaproteobacteria</taxon>
        <taxon>Sphingomonadales</taxon>
        <taxon>Erythrobacteraceae</taxon>
        <taxon>Aurantiacibacter</taxon>
    </lineage>
</organism>
<evidence type="ECO:0000313" key="4">
    <source>
        <dbReference type="Proteomes" id="UP000460626"/>
    </source>
</evidence>
<dbReference type="PANTHER" id="PTHR11927">
    <property type="entry name" value="GALACTOSIDE 2-L-FUCOSYLTRANSFERASE"/>
    <property type="match status" value="1"/>
</dbReference>
<dbReference type="Proteomes" id="UP000460626">
    <property type="component" value="Unassembled WGS sequence"/>
</dbReference>
<dbReference type="OrthoDB" id="9794601at2"/>
<dbReference type="GO" id="GO:0016020">
    <property type="term" value="C:membrane"/>
    <property type="evidence" value="ECO:0007669"/>
    <property type="project" value="InterPro"/>
</dbReference>
<keyword evidence="1" id="KW-0328">Glycosyltransferase</keyword>
<evidence type="ECO:0008006" key="5">
    <source>
        <dbReference type="Google" id="ProtNLM"/>
    </source>
</evidence>
<dbReference type="GO" id="GO:0005975">
    <property type="term" value="P:carbohydrate metabolic process"/>
    <property type="evidence" value="ECO:0007669"/>
    <property type="project" value="InterPro"/>
</dbReference>
<dbReference type="GO" id="GO:0008107">
    <property type="term" value="F:galactoside 2-alpha-L-fucosyltransferase activity"/>
    <property type="evidence" value="ECO:0007669"/>
    <property type="project" value="InterPro"/>
</dbReference>
<gene>
    <name evidence="3" type="ORF">GRI62_07595</name>
</gene>
<evidence type="ECO:0000256" key="1">
    <source>
        <dbReference type="ARBA" id="ARBA00022676"/>
    </source>
</evidence>
<dbReference type="AlphaFoldDB" id="A0A845A0J1"/>
<accession>A0A845A0J1</accession>
<evidence type="ECO:0000313" key="3">
    <source>
        <dbReference type="EMBL" id="MXO93468.1"/>
    </source>
</evidence>
<sequence length="271" mass="30857">MGNQLFQYAAGKSLAFNLGTELVIDARHFQAVTEADKMFRLGEIGIPEKVKQLRPGLFKAHGLPLRAYRWLKRERRRHYVEPRLGYFEDYQSLQDGAYLVGCFQSPKYFAGNEDRIFADTQIDEAFSKIEPRSPENAINVHVRRGDYLANPGYVLTDPLAYYREALAAARKALPHAPLVVFSDDIPWCREQDLFAGAQFMEPIAGESPWADLVRMSRCAALVIANSSYSWWAGWFAMQRGAQVYCPRQWIKGLDSADLHIYPDAWTVIGEA</sequence>
<name>A0A845A0J1_9SPHN</name>
<protein>
    <recommendedName>
        <fullName evidence="5">Alpha-1,2-fucosyltransferase</fullName>
    </recommendedName>
</protein>